<dbReference type="SUPFAM" id="SSF53335">
    <property type="entry name" value="S-adenosyl-L-methionine-dependent methyltransferases"/>
    <property type="match status" value="1"/>
</dbReference>
<evidence type="ECO:0000313" key="2">
    <source>
        <dbReference type="EMBL" id="SEO52243.1"/>
    </source>
</evidence>
<dbReference type="EMBL" id="FOEG01000001">
    <property type="protein sequence ID" value="SEO52243.1"/>
    <property type="molecule type" value="Genomic_DNA"/>
</dbReference>
<dbReference type="OrthoDB" id="9804312at2"/>
<dbReference type="CDD" id="cd02440">
    <property type="entry name" value="AdoMet_MTases"/>
    <property type="match status" value="1"/>
</dbReference>
<protein>
    <submittedName>
        <fullName evidence="2">Methyltransferase domain</fullName>
    </submittedName>
</protein>
<keyword evidence="2" id="KW-0489">Methyltransferase</keyword>
<dbReference type="GO" id="GO:0032259">
    <property type="term" value="P:methylation"/>
    <property type="evidence" value="ECO:0007669"/>
    <property type="project" value="UniProtKB-KW"/>
</dbReference>
<keyword evidence="2" id="KW-0808">Transferase</keyword>
<dbReference type="InterPro" id="IPR029063">
    <property type="entry name" value="SAM-dependent_MTases_sf"/>
</dbReference>
<feature type="domain" description="Methyltransferase" evidence="1">
    <location>
        <begin position="41"/>
        <end position="127"/>
    </location>
</feature>
<dbReference type="InterPro" id="IPR041698">
    <property type="entry name" value="Methyltransf_25"/>
</dbReference>
<dbReference type="Gene3D" id="3.40.50.150">
    <property type="entry name" value="Vaccinia Virus protein VP39"/>
    <property type="match status" value="1"/>
</dbReference>
<gene>
    <name evidence="2" type="ORF">SAMN04488052_101514</name>
</gene>
<proteinExistence type="predicted"/>
<reference evidence="2 3" key="1">
    <citation type="submission" date="2016-10" db="EMBL/GenBank/DDBJ databases">
        <authorList>
            <person name="de Groot N.N."/>
        </authorList>
    </citation>
    <scope>NUCLEOTIDE SEQUENCE [LARGE SCALE GENOMIC DNA]</scope>
    <source>
        <strain evidence="2 3">CGMCC 1.6291</strain>
    </source>
</reference>
<evidence type="ECO:0000259" key="1">
    <source>
        <dbReference type="Pfam" id="PF13649"/>
    </source>
</evidence>
<name>A0A1H8QEN8_9GAMM</name>
<evidence type="ECO:0000313" key="3">
    <source>
        <dbReference type="Proteomes" id="UP000199657"/>
    </source>
</evidence>
<organism evidence="2 3">
    <name type="scientific">Aquisalimonas asiatica</name>
    <dbReference type="NCBI Taxonomy" id="406100"/>
    <lineage>
        <taxon>Bacteria</taxon>
        <taxon>Pseudomonadati</taxon>
        <taxon>Pseudomonadota</taxon>
        <taxon>Gammaproteobacteria</taxon>
        <taxon>Chromatiales</taxon>
        <taxon>Ectothiorhodospiraceae</taxon>
        <taxon>Aquisalimonas</taxon>
    </lineage>
</organism>
<keyword evidence="3" id="KW-1185">Reference proteome</keyword>
<dbReference type="Proteomes" id="UP000199657">
    <property type="component" value="Unassembled WGS sequence"/>
</dbReference>
<sequence>MTASLRDKWDARYRAASPSDARAAQVLADNLHLLPTHGRGLDLAAGLGGNAYVLARQGIATEAWDLSSVGSRLIDSHARASGLPVTPHVRDVIAEPPAPESFDVIVVSAFLHRPLCGAIAAALRPGGLLFYQTYCQTRVSTGGPSNPDFLLADGELLQLFSDLKPIVYREEGTLGTPFIGFRDRAMLVAQRPSA</sequence>
<dbReference type="STRING" id="406100.SAMN04488052_101514"/>
<dbReference type="AlphaFoldDB" id="A0A1H8QEN8"/>
<dbReference type="Pfam" id="PF13649">
    <property type="entry name" value="Methyltransf_25"/>
    <property type="match status" value="1"/>
</dbReference>
<accession>A0A1H8QEN8</accession>
<dbReference type="GO" id="GO:0008168">
    <property type="term" value="F:methyltransferase activity"/>
    <property type="evidence" value="ECO:0007669"/>
    <property type="project" value="UniProtKB-KW"/>
</dbReference>